<evidence type="ECO:0008006" key="4">
    <source>
        <dbReference type="Google" id="ProtNLM"/>
    </source>
</evidence>
<feature type="chain" id="PRO_5039728850" description="Lipoprotein" evidence="1">
    <location>
        <begin position="22"/>
        <end position="163"/>
    </location>
</feature>
<evidence type="ECO:0000256" key="1">
    <source>
        <dbReference type="SAM" id="SignalP"/>
    </source>
</evidence>
<dbReference type="PROSITE" id="PS51257">
    <property type="entry name" value="PROKAR_LIPOPROTEIN"/>
    <property type="match status" value="1"/>
</dbReference>
<evidence type="ECO:0000313" key="2">
    <source>
        <dbReference type="EMBL" id="TDP94507.1"/>
    </source>
</evidence>
<feature type="signal peptide" evidence="1">
    <location>
        <begin position="1"/>
        <end position="21"/>
    </location>
</feature>
<keyword evidence="3" id="KW-1185">Reference proteome</keyword>
<dbReference type="Proteomes" id="UP000295601">
    <property type="component" value="Unassembled WGS sequence"/>
</dbReference>
<reference evidence="2 3" key="1">
    <citation type="submission" date="2019-03" db="EMBL/GenBank/DDBJ databases">
        <title>Genomic analyses of the natural microbiome of Caenorhabditis elegans.</title>
        <authorList>
            <person name="Samuel B."/>
        </authorList>
    </citation>
    <scope>NUCLEOTIDE SEQUENCE [LARGE SCALE GENOMIC DNA]</scope>
    <source>
        <strain evidence="2 3">JUb18</strain>
    </source>
</reference>
<sequence>MTHIRLSAVTCALILSALVGCSQTDEPSGSGVARPSHPQESQAAQDAAALTVAAGDHQVGQLDSSTPDSLQLRVEGVESNRYVVYALCDSGGELGITVAGTGDLGNQPFTIACDTVAHRSTVIFDPATAQPDTLTVRPPATGQWTVVLAWQESDDLPEQIGHE</sequence>
<dbReference type="EMBL" id="SNYA01000002">
    <property type="protein sequence ID" value="TDP94507.1"/>
    <property type="molecule type" value="Genomic_DNA"/>
</dbReference>
<protein>
    <recommendedName>
        <fullName evidence="4">Lipoprotein</fullName>
    </recommendedName>
</protein>
<keyword evidence="1" id="KW-0732">Signal</keyword>
<gene>
    <name evidence="2" type="ORF">EDF62_0926</name>
</gene>
<evidence type="ECO:0000313" key="3">
    <source>
        <dbReference type="Proteomes" id="UP000295601"/>
    </source>
</evidence>
<name>A0A4R6S5R0_9MICO</name>
<accession>A0A4R6S5R0</accession>
<proteinExistence type="predicted"/>
<dbReference type="AlphaFoldDB" id="A0A4R6S5R0"/>
<organism evidence="2 3">
    <name type="scientific">Leucobacter luti</name>
    <dbReference type="NCBI Taxonomy" id="340320"/>
    <lineage>
        <taxon>Bacteria</taxon>
        <taxon>Bacillati</taxon>
        <taxon>Actinomycetota</taxon>
        <taxon>Actinomycetes</taxon>
        <taxon>Micrococcales</taxon>
        <taxon>Microbacteriaceae</taxon>
        <taxon>Leucobacter</taxon>
    </lineage>
</organism>
<comment type="caution">
    <text evidence="2">The sequence shown here is derived from an EMBL/GenBank/DDBJ whole genome shotgun (WGS) entry which is preliminary data.</text>
</comment>